<dbReference type="AlphaFoldDB" id="A0A7W4JRN5"/>
<dbReference type="Pfam" id="PF03372">
    <property type="entry name" value="Exo_endo_phos"/>
    <property type="match status" value="1"/>
</dbReference>
<keyword evidence="3" id="KW-0378">Hydrolase</keyword>
<comment type="caution">
    <text evidence="3">The sequence shown here is derived from an EMBL/GenBank/DDBJ whole genome shotgun (WGS) entry which is preliminary data.</text>
</comment>
<dbReference type="InterPro" id="IPR005135">
    <property type="entry name" value="Endo/exonuclease/phosphatase"/>
</dbReference>
<dbReference type="SUPFAM" id="SSF56219">
    <property type="entry name" value="DNase I-like"/>
    <property type="match status" value="1"/>
</dbReference>
<keyword evidence="4" id="KW-1185">Reference proteome</keyword>
<organism evidence="3 4">
    <name type="scientific">Gluconacetobacter azotocaptans</name>
    <dbReference type="NCBI Taxonomy" id="142834"/>
    <lineage>
        <taxon>Bacteria</taxon>
        <taxon>Pseudomonadati</taxon>
        <taxon>Pseudomonadota</taxon>
        <taxon>Alphaproteobacteria</taxon>
        <taxon>Acetobacterales</taxon>
        <taxon>Acetobacteraceae</taxon>
        <taxon>Gluconacetobacter</taxon>
    </lineage>
</organism>
<dbReference type="GO" id="GO:0004527">
    <property type="term" value="F:exonuclease activity"/>
    <property type="evidence" value="ECO:0007669"/>
    <property type="project" value="UniProtKB-KW"/>
</dbReference>
<evidence type="ECO:0000259" key="2">
    <source>
        <dbReference type="Pfam" id="PF03372"/>
    </source>
</evidence>
<evidence type="ECO:0000256" key="1">
    <source>
        <dbReference type="SAM" id="SignalP"/>
    </source>
</evidence>
<keyword evidence="3" id="KW-0255">Endonuclease</keyword>
<name>A0A7W4JRN5_9PROT</name>
<evidence type="ECO:0000313" key="4">
    <source>
        <dbReference type="Proteomes" id="UP000555756"/>
    </source>
</evidence>
<feature type="signal peptide" evidence="1">
    <location>
        <begin position="1"/>
        <end position="20"/>
    </location>
</feature>
<dbReference type="RefSeq" id="WP_220792080.1">
    <property type="nucleotide sequence ID" value="NZ_JABEQF010000004.1"/>
</dbReference>
<sequence length="289" mass="31816">MPIRAWVACATILALCAAPAAQGRTIKISTWNLDWLTDRAAGDPALPLDVRPRDLADLRRLAAYATRLDADLVGFEEVDSATLAARLFPPGRYRIVMADDRVVQHSGLAVASGLTIERHPDLVTLDVYPPDAPHHLRAGVDVTIGDGTASLRILVVHLKAGCRDAPPADRRPACRTLDRQMAVLRDWITERQDEGVPFMVMGDFNRELTPTDPFMRALQDDGPLTLVTAGRATPCWGGAYFIDHLLLGNQARSWLQPDSLRVLTYDERDPAQARHLSDHCPVSVRLAMP</sequence>
<dbReference type="EMBL" id="JABEQF010000004">
    <property type="protein sequence ID" value="MBB2189662.1"/>
    <property type="molecule type" value="Genomic_DNA"/>
</dbReference>
<keyword evidence="1" id="KW-0732">Signal</keyword>
<feature type="domain" description="Endonuclease/exonuclease/phosphatase" evidence="2">
    <location>
        <begin position="30"/>
        <end position="219"/>
    </location>
</feature>
<reference evidence="3 4" key="1">
    <citation type="submission" date="2020-04" db="EMBL/GenBank/DDBJ databases">
        <title>Description of novel Gluconacetobacter.</title>
        <authorList>
            <person name="Sombolestani A."/>
        </authorList>
    </citation>
    <scope>NUCLEOTIDE SEQUENCE [LARGE SCALE GENOMIC DNA]</scope>
    <source>
        <strain evidence="3 4">LMG 21311</strain>
    </source>
</reference>
<dbReference type="Gene3D" id="3.60.10.10">
    <property type="entry name" value="Endonuclease/exonuclease/phosphatase"/>
    <property type="match status" value="1"/>
</dbReference>
<dbReference type="GO" id="GO:0004519">
    <property type="term" value="F:endonuclease activity"/>
    <property type="evidence" value="ECO:0007669"/>
    <property type="project" value="UniProtKB-KW"/>
</dbReference>
<dbReference type="InterPro" id="IPR036691">
    <property type="entry name" value="Endo/exonu/phosph_ase_sf"/>
</dbReference>
<evidence type="ECO:0000313" key="3">
    <source>
        <dbReference type="EMBL" id="MBB2189662.1"/>
    </source>
</evidence>
<feature type="chain" id="PRO_5031279406" evidence="1">
    <location>
        <begin position="21"/>
        <end position="289"/>
    </location>
</feature>
<dbReference type="Proteomes" id="UP000555756">
    <property type="component" value="Unassembled WGS sequence"/>
</dbReference>
<gene>
    <name evidence="3" type="ORF">HLH34_06750</name>
</gene>
<proteinExistence type="predicted"/>
<keyword evidence="3" id="KW-0540">Nuclease</keyword>
<accession>A0A7W4JRN5</accession>
<protein>
    <submittedName>
        <fullName evidence="3">Endonuclease/exonuclease/phosphatase family protein</fullName>
    </submittedName>
</protein>
<keyword evidence="3" id="KW-0269">Exonuclease</keyword>